<reference evidence="5" key="2">
    <citation type="submission" date="2023-06" db="EMBL/GenBank/DDBJ databases">
        <authorList>
            <person name="Swenson N.G."/>
            <person name="Wegrzyn J.L."/>
            <person name="Mcevoy S.L."/>
        </authorList>
    </citation>
    <scope>NUCLEOTIDE SEQUENCE</scope>
    <source>
        <strain evidence="5">NS2018</strain>
        <tissue evidence="5">Leaf</tissue>
    </source>
</reference>
<accession>A0AA39RP88</accession>
<feature type="domain" description="Inhibitor I9" evidence="4">
    <location>
        <begin position="78"/>
        <end position="151"/>
    </location>
</feature>
<dbReference type="InterPro" id="IPR045051">
    <property type="entry name" value="SBT"/>
</dbReference>
<dbReference type="Proteomes" id="UP001168877">
    <property type="component" value="Unassembled WGS sequence"/>
</dbReference>
<name>A0AA39RP88_ACESA</name>
<dbReference type="EMBL" id="JAUESC010000386">
    <property type="protein sequence ID" value="KAK0575732.1"/>
    <property type="molecule type" value="Genomic_DNA"/>
</dbReference>
<keyword evidence="2" id="KW-0732">Signal</keyword>
<evidence type="ECO:0000259" key="4">
    <source>
        <dbReference type="Pfam" id="PF05922"/>
    </source>
</evidence>
<keyword evidence="3" id="KW-0812">Transmembrane</keyword>
<dbReference type="Gene3D" id="3.30.70.80">
    <property type="entry name" value="Peptidase S8 propeptide/proteinase inhibitor I9"/>
    <property type="match status" value="1"/>
</dbReference>
<dbReference type="PANTHER" id="PTHR10795">
    <property type="entry name" value="PROPROTEIN CONVERTASE SUBTILISIN/KEXIN"/>
    <property type="match status" value="1"/>
</dbReference>
<reference evidence="5" key="1">
    <citation type="journal article" date="2022" name="Plant J.">
        <title>Strategies of tolerance reflected in two North American maple genomes.</title>
        <authorList>
            <person name="McEvoy S.L."/>
            <person name="Sezen U.U."/>
            <person name="Trouern-Trend A."/>
            <person name="McMahon S.M."/>
            <person name="Schaberg P.G."/>
            <person name="Yang J."/>
            <person name="Wegrzyn J.L."/>
            <person name="Swenson N.G."/>
        </authorList>
    </citation>
    <scope>NUCLEOTIDE SEQUENCE</scope>
    <source>
        <strain evidence="5">NS2018</strain>
    </source>
</reference>
<evidence type="ECO:0000313" key="6">
    <source>
        <dbReference type="Proteomes" id="UP001168877"/>
    </source>
</evidence>
<comment type="caution">
    <text evidence="5">The sequence shown here is derived from an EMBL/GenBank/DDBJ whole genome shotgun (WGS) entry which is preliminary data.</text>
</comment>
<evidence type="ECO:0000256" key="2">
    <source>
        <dbReference type="ARBA" id="ARBA00022729"/>
    </source>
</evidence>
<keyword evidence="3" id="KW-1133">Transmembrane helix</keyword>
<gene>
    <name evidence="5" type="ORF">LWI29_006049</name>
</gene>
<organism evidence="5 6">
    <name type="scientific">Acer saccharum</name>
    <name type="common">Sugar maple</name>
    <dbReference type="NCBI Taxonomy" id="4024"/>
    <lineage>
        <taxon>Eukaryota</taxon>
        <taxon>Viridiplantae</taxon>
        <taxon>Streptophyta</taxon>
        <taxon>Embryophyta</taxon>
        <taxon>Tracheophyta</taxon>
        <taxon>Spermatophyta</taxon>
        <taxon>Magnoliopsida</taxon>
        <taxon>eudicotyledons</taxon>
        <taxon>Gunneridae</taxon>
        <taxon>Pentapetalae</taxon>
        <taxon>rosids</taxon>
        <taxon>malvids</taxon>
        <taxon>Sapindales</taxon>
        <taxon>Sapindaceae</taxon>
        <taxon>Hippocastanoideae</taxon>
        <taxon>Acereae</taxon>
        <taxon>Acer</taxon>
    </lineage>
</organism>
<dbReference type="InterPro" id="IPR037045">
    <property type="entry name" value="S8pro/Inhibitor_I9_sf"/>
</dbReference>
<dbReference type="Pfam" id="PF05922">
    <property type="entry name" value="Inhibitor_I9"/>
    <property type="match status" value="1"/>
</dbReference>
<sequence length="189" mass="21233">MGVGGLGFTSRIDYVLVVMKLTRTVGFKVEMGMNLSDFDLIFMGVYESIELGFMGFTVLCMVVLLKMDFIGLGFMVKTYIIRITSQSKPSIFPTHFHWYTSEFISSPLQILYTYDIVFYGFSANLSLDCAASLTDNSAVLAIIEDQRRELHTTRSPLFLGLRNQCVLWFESDYGADVIVGVFDSGIGQE</sequence>
<evidence type="ECO:0000256" key="1">
    <source>
        <dbReference type="ARBA" id="ARBA00011073"/>
    </source>
</evidence>
<keyword evidence="6" id="KW-1185">Reference proteome</keyword>
<feature type="transmembrane region" description="Helical" evidence="3">
    <location>
        <begin position="40"/>
        <end position="65"/>
    </location>
</feature>
<dbReference type="InterPro" id="IPR010259">
    <property type="entry name" value="S8pro/Inhibitor_I9"/>
</dbReference>
<evidence type="ECO:0000313" key="5">
    <source>
        <dbReference type="EMBL" id="KAK0575732.1"/>
    </source>
</evidence>
<evidence type="ECO:0000256" key="3">
    <source>
        <dbReference type="SAM" id="Phobius"/>
    </source>
</evidence>
<protein>
    <recommendedName>
        <fullName evidence="4">Inhibitor I9 domain-containing protein</fullName>
    </recommendedName>
</protein>
<comment type="similarity">
    <text evidence="1">Belongs to the peptidase S8 family.</text>
</comment>
<proteinExistence type="inferred from homology"/>
<dbReference type="AlphaFoldDB" id="A0AA39RP88"/>
<keyword evidence="3" id="KW-0472">Membrane</keyword>